<dbReference type="eggNOG" id="arCOG03799">
    <property type="taxonomic scope" value="Archaea"/>
</dbReference>
<keyword evidence="2" id="KW-0812">Transmembrane</keyword>
<name>A0A075LV68_9EURY</name>
<dbReference type="Proteomes" id="UP000027981">
    <property type="component" value="Chromosome"/>
</dbReference>
<dbReference type="HOGENOM" id="CLU_076516_0_0_2"/>
<protein>
    <recommendedName>
        <fullName evidence="3">DUF835 domain-containing protein</fullName>
    </recommendedName>
</protein>
<feature type="compositionally biased region" description="Basic and acidic residues" evidence="1">
    <location>
        <begin position="292"/>
        <end position="306"/>
    </location>
</feature>
<dbReference type="PANTHER" id="PTHR33531:SF7">
    <property type="entry name" value="HYPOTHETICAL MEMBRANE PROTEIN, CONSERVED"/>
    <property type="match status" value="1"/>
</dbReference>
<dbReference type="STRING" id="1343739.PAP_07485"/>
<evidence type="ECO:0000313" key="4">
    <source>
        <dbReference type="EMBL" id="AIF69887.1"/>
    </source>
</evidence>
<keyword evidence="2" id="KW-0472">Membrane</keyword>
<dbReference type="KEGG" id="ppac:PAP_07485"/>
<dbReference type="Pfam" id="PF05763">
    <property type="entry name" value="DUF835"/>
    <property type="match status" value="1"/>
</dbReference>
<feature type="domain" description="DUF835" evidence="3">
    <location>
        <begin position="130"/>
        <end position="264"/>
    </location>
</feature>
<organism evidence="4 5">
    <name type="scientific">Palaeococcus pacificus DY20341</name>
    <dbReference type="NCBI Taxonomy" id="1343739"/>
    <lineage>
        <taxon>Archaea</taxon>
        <taxon>Methanobacteriati</taxon>
        <taxon>Methanobacteriota</taxon>
        <taxon>Thermococci</taxon>
        <taxon>Thermococcales</taxon>
        <taxon>Thermococcaceae</taxon>
        <taxon>Palaeococcus</taxon>
    </lineage>
</organism>
<evidence type="ECO:0000259" key="3">
    <source>
        <dbReference type="Pfam" id="PF05763"/>
    </source>
</evidence>
<feature type="transmembrane region" description="Helical" evidence="2">
    <location>
        <begin position="68"/>
        <end position="90"/>
    </location>
</feature>
<dbReference type="InterPro" id="IPR008553">
    <property type="entry name" value="DUF835"/>
</dbReference>
<feature type="transmembrane region" description="Helical" evidence="2">
    <location>
        <begin position="6"/>
        <end position="27"/>
    </location>
</feature>
<sequence length="320" mass="36130">MPVNFGGIIAGLVLIIISIYGILRVFNYYKSLKNNAKQLAGRVLMSFVLLSLGGVMVIFDSLIENELWFITAILVTSAYILSTLSDMYYLDALAKISEQKTEIPPSRAVSGKREKKETKIPVGAFIVTPQNEKKLKQALKMLQSEAKGLFVVSRMSQEDWEKKFEVKSDFYIWLSRVESPNAVDPSKLHVILEEAIKFMKNKGGEIVIYIEGIEYIMIYSNFNAVVKFLFSLKDHAIIGSSMLLLSLDPQFLEESQYSVLLREFELFNVEKFLNKMAREALFGAIVREEVKKEAENSERDGGDKGQESGSGEGQKAFEKT</sequence>
<feature type="transmembrane region" description="Helical" evidence="2">
    <location>
        <begin position="39"/>
        <end position="62"/>
    </location>
</feature>
<dbReference type="PANTHER" id="PTHR33531">
    <property type="entry name" value="RUBRERYTHRIN SUBFAMILY"/>
    <property type="match status" value="1"/>
</dbReference>
<dbReference type="OrthoDB" id="96706at2157"/>
<evidence type="ECO:0000256" key="1">
    <source>
        <dbReference type="SAM" id="MobiDB-lite"/>
    </source>
</evidence>
<dbReference type="RefSeq" id="WP_052649112.1">
    <property type="nucleotide sequence ID" value="NZ_CP006019.1"/>
</dbReference>
<evidence type="ECO:0000256" key="2">
    <source>
        <dbReference type="SAM" id="Phobius"/>
    </source>
</evidence>
<reference evidence="4 5" key="2">
    <citation type="journal article" date="2015" name="Genome Announc.">
        <title>Complete Genome Sequence of Hyperthermophilic Piezophilic Archaeon Palaeococcus pacificus DY20341T, Isolated from Deep-Sea Hydrothermal Sediments.</title>
        <authorList>
            <person name="Zeng X."/>
            <person name="Jebbar M."/>
            <person name="Shao Z."/>
        </authorList>
    </citation>
    <scope>NUCLEOTIDE SEQUENCE [LARGE SCALE GENOMIC DNA]</scope>
    <source>
        <strain evidence="4 5">DY20341</strain>
    </source>
</reference>
<evidence type="ECO:0000313" key="5">
    <source>
        <dbReference type="Proteomes" id="UP000027981"/>
    </source>
</evidence>
<gene>
    <name evidence="4" type="ORF">PAP_07485</name>
</gene>
<accession>A0A075LV68</accession>
<dbReference type="AlphaFoldDB" id="A0A075LV68"/>
<reference evidence="5" key="1">
    <citation type="submission" date="2013-06" db="EMBL/GenBank/DDBJ databases">
        <title>Complete Genome Sequence of Hyperthermophilic Palaeococcus pacificus DY20341T, Isolated from a Deep-Sea Hydrothermal Sediments.</title>
        <authorList>
            <person name="Zeng X."/>
            <person name="Shao Z."/>
        </authorList>
    </citation>
    <scope>NUCLEOTIDE SEQUENCE [LARGE SCALE GENOMIC DNA]</scope>
    <source>
        <strain evidence="5">DY20341</strain>
    </source>
</reference>
<keyword evidence="2" id="KW-1133">Transmembrane helix</keyword>
<keyword evidence="5" id="KW-1185">Reference proteome</keyword>
<proteinExistence type="predicted"/>
<dbReference type="GeneID" id="25399987"/>
<dbReference type="EMBL" id="CP006019">
    <property type="protein sequence ID" value="AIF69887.1"/>
    <property type="molecule type" value="Genomic_DNA"/>
</dbReference>
<feature type="region of interest" description="Disordered" evidence="1">
    <location>
        <begin position="292"/>
        <end position="320"/>
    </location>
</feature>